<dbReference type="Gene3D" id="3.40.50.10320">
    <property type="entry name" value="LmbE-like"/>
    <property type="match status" value="1"/>
</dbReference>
<dbReference type="Proteomes" id="UP001232584">
    <property type="component" value="Unassembled WGS sequence"/>
</dbReference>
<evidence type="ECO:0000313" key="2">
    <source>
        <dbReference type="Proteomes" id="UP001232584"/>
    </source>
</evidence>
<evidence type="ECO:0000313" key="1">
    <source>
        <dbReference type="EMBL" id="MDQ0556209.1"/>
    </source>
</evidence>
<dbReference type="SUPFAM" id="SSF102588">
    <property type="entry name" value="LmbE-like"/>
    <property type="match status" value="1"/>
</dbReference>
<evidence type="ECO:0008006" key="3">
    <source>
        <dbReference type="Google" id="ProtNLM"/>
    </source>
</evidence>
<dbReference type="RefSeq" id="WP_307504948.1">
    <property type="nucleotide sequence ID" value="NZ_BAAACE010000028.1"/>
</dbReference>
<proteinExistence type="predicted"/>
<organism evidence="1 2">
    <name type="scientific">Paraclostridium ghonii</name>
    <dbReference type="NCBI Taxonomy" id="29358"/>
    <lineage>
        <taxon>Bacteria</taxon>
        <taxon>Bacillati</taxon>
        <taxon>Bacillota</taxon>
        <taxon>Clostridia</taxon>
        <taxon>Peptostreptococcales</taxon>
        <taxon>Peptostreptococcaceae</taxon>
        <taxon>Paraclostridium</taxon>
    </lineage>
</organism>
<dbReference type="InterPro" id="IPR003737">
    <property type="entry name" value="GlcNAc_PI_deacetylase-related"/>
</dbReference>
<keyword evidence="2" id="KW-1185">Reference proteome</keyword>
<dbReference type="InterPro" id="IPR024078">
    <property type="entry name" value="LmbE-like_dom_sf"/>
</dbReference>
<gene>
    <name evidence="1" type="ORF">QOZ92_001322</name>
</gene>
<comment type="caution">
    <text evidence="1">The sequence shown here is derived from an EMBL/GenBank/DDBJ whole genome shotgun (WGS) entry which is preliminary data.</text>
</comment>
<sequence length="261" mass="30417">MKKARVRIIILIIIFLIIGFGVKFQGFKDENFEHEKFGDNVVFYPQHQDDEVLWGGSAIIEAVKKCGADNVYIVLVSDGSGVNVFDQIPKFKGIDRKEKENLRNNEFKYALKHLGIKSSNIIILADKSEDKKPQYDLMEKTILGFENRFDSVTHIAQHYEYDNHPMHRKNGEVLKHLSDEGKVKDARYFVKPSYLKDIPKNKRDVYISKTVEDKAKIKGALNSYRIKNEKKQLYGIGYISSHKYFDHLYNDPQYKSILSRY</sequence>
<dbReference type="Pfam" id="PF02585">
    <property type="entry name" value="PIG-L"/>
    <property type="match status" value="1"/>
</dbReference>
<accession>A0ABU0MZQ5</accession>
<name>A0ABU0MZQ5_9FIRM</name>
<dbReference type="EMBL" id="JAUSWG010000004">
    <property type="protein sequence ID" value="MDQ0556209.1"/>
    <property type="molecule type" value="Genomic_DNA"/>
</dbReference>
<reference evidence="1 2" key="1">
    <citation type="submission" date="2023-07" db="EMBL/GenBank/DDBJ databases">
        <title>Genomic Encyclopedia of Type Strains, Phase IV (KMG-IV): sequencing the most valuable type-strain genomes for metagenomic binning, comparative biology and taxonomic classification.</title>
        <authorList>
            <person name="Goeker M."/>
        </authorList>
    </citation>
    <scope>NUCLEOTIDE SEQUENCE [LARGE SCALE GENOMIC DNA]</scope>
    <source>
        <strain evidence="1 2">DSM 15049</strain>
    </source>
</reference>
<protein>
    <recommendedName>
        <fullName evidence="3">PIG-L family deacetylase</fullName>
    </recommendedName>
</protein>